<protein>
    <submittedName>
        <fullName evidence="2">13871_t:CDS:1</fullName>
    </submittedName>
</protein>
<feature type="region of interest" description="Disordered" evidence="1">
    <location>
        <begin position="21"/>
        <end position="60"/>
    </location>
</feature>
<proteinExistence type="predicted"/>
<organism evidence="2 3">
    <name type="scientific">Gigaspora margarita</name>
    <dbReference type="NCBI Taxonomy" id="4874"/>
    <lineage>
        <taxon>Eukaryota</taxon>
        <taxon>Fungi</taxon>
        <taxon>Fungi incertae sedis</taxon>
        <taxon>Mucoromycota</taxon>
        <taxon>Glomeromycotina</taxon>
        <taxon>Glomeromycetes</taxon>
        <taxon>Diversisporales</taxon>
        <taxon>Gigasporaceae</taxon>
        <taxon>Gigaspora</taxon>
    </lineage>
</organism>
<reference evidence="2 3" key="1">
    <citation type="submission" date="2021-06" db="EMBL/GenBank/DDBJ databases">
        <authorList>
            <person name="Kallberg Y."/>
            <person name="Tangrot J."/>
            <person name="Rosling A."/>
        </authorList>
    </citation>
    <scope>NUCLEOTIDE SEQUENCE [LARGE SCALE GENOMIC DNA]</scope>
    <source>
        <strain evidence="2 3">120-4 pot B 10/14</strain>
    </source>
</reference>
<evidence type="ECO:0000256" key="1">
    <source>
        <dbReference type="SAM" id="MobiDB-lite"/>
    </source>
</evidence>
<evidence type="ECO:0000313" key="2">
    <source>
        <dbReference type="EMBL" id="CAG8555740.1"/>
    </source>
</evidence>
<keyword evidence="3" id="KW-1185">Reference proteome</keyword>
<name>A0ABN7UBH4_GIGMA</name>
<gene>
    <name evidence="2" type="ORF">GMARGA_LOCUS4777</name>
</gene>
<comment type="caution">
    <text evidence="2">The sequence shown here is derived from an EMBL/GenBank/DDBJ whole genome shotgun (WGS) entry which is preliminary data.</text>
</comment>
<feature type="compositionally biased region" description="Polar residues" evidence="1">
    <location>
        <begin position="21"/>
        <end position="52"/>
    </location>
</feature>
<sequence>MHGGPERPCHYASLTTSVYKVSENSSTNDPDSSVETHFDASSNSDFSPSTSENVRKRLQSSKAPGRLDIFGVLKNAIEISQTRLPTRRAGTKITSQYHLVGEKRKKKIHRIPDVVIETPQHPAVALELASNVRSLGGTRLARSGDERSSRSQMLVANNKRYLTGN</sequence>
<dbReference type="Proteomes" id="UP000789901">
    <property type="component" value="Unassembled WGS sequence"/>
</dbReference>
<accession>A0ABN7UBH4</accession>
<evidence type="ECO:0000313" key="3">
    <source>
        <dbReference type="Proteomes" id="UP000789901"/>
    </source>
</evidence>
<dbReference type="EMBL" id="CAJVQB010001919">
    <property type="protein sequence ID" value="CAG8555740.1"/>
    <property type="molecule type" value="Genomic_DNA"/>
</dbReference>